<dbReference type="SUPFAM" id="SSF56112">
    <property type="entry name" value="Protein kinase-like (PK-like)"/>
    <property type="match status" value="1"/>
</dbReference>
<dbReference type="CDD" id="cd14014">
    <property type="entry name" value="STKc_PknB_like"/>
    <property type="match status" value="1"/>
</dbReference>
<dbReference type="PANTHER" id="PTHR43289">
    <property type="entry name" value="MITOGEN-ACTIVATED PROTEIN KINASE KINASE KINASE 20-RELATED"/>
    <property type="match status" value="1"/>
</dbReference>
<evidence type="ECO:0000256" key="3">
    <source>
        <dbReference type="ARBA" id="ARBA00022777"/>
    </source>
</evidence>
<dbReference type="InterPro" id="IPR017441">
    <property type="entry name" value="Protein_kinase_ATP_BS"/>
</dbReference>
<evidence type="ECO:0000256" key="1">
    <source>
        <dbReference type="ARBA" id="ARBA00022679"/>
    </source>
</evidence>
<dbReference type="Gene3D" id="1.10.510.10">
    <property type="entry name" value="Transferase(Phosphotransferase) domain 1"/>
    <property type="match status" value="1"/>
</dbReference>
<keyword evidence="4 5" id="KW-0067">ATP-binding</keyword>
<dbReference type="GO" id="GO:0016301">
    <property type="term" value="F:kinase activity"/>
    <property type="evidence" value="ECO:0007669"/>
    <property type="project" value="UniProtKB-KW"/>
</dbReference>
<comment type="caution">
    <text evidence="8">The sequence shown here is derived from an EMBL/GenBank/DDBJ whole genome shotgun (WGS) entry which is preliminary data.</text>
</comment>
<dbReference type="InterPro" id="IPR009091">
    <property type="entry name" value="RCC1/BLIP-II"/>
</dbReference>
<dbReference type="RefSeq" id="WP_264516548.1">
    <property type="nucleotide sequence ID" value="NZ_JAPDDR010000021.1"/>
</dbReference>
<dbReference type="Pfam" id="PF00069">
    <property type="entry name" value="Pkinase"/>
    <property type="match status" value="1"/>
</dbReference>
<feature type="domain" description="Protein kinase" evidence="7">
    <location>
        <begin position="45"/>
        <end position="309"/>
    </location>
</feature>
<evidence type="ECO:0000256" key="5">
    <source>
        <dbReference type="PROSITE-ProRule" id="PRU10141"/>
    </source>
</evidence>
<keyword evidence="3 8" id="KW-0418">Kinase</keyword>
<dbReference type="InterPro" id="IPR000719">
    <property type="entry name" value="Prot_kinase_dom"/>
</dbReference>
<proteinExistence type="predicted"/>
<sequence length="639" mass="67942">MKPPPIISGLDPAALFDMAATAGDGDELEWEPPSLEEAAALFPRWQVLRLLGRGGMGAVYQMHQPDLERDVAVKLLPIEACRDEHQVERFRREARTLAKLRHPGIVALHESGLSPAGHFYFVMEYVDGSTLGELIAAGKVDAAIAIAVTTQVCEALAYAHGLGVVHRDIKPSNILLDSSGRAKVADFGLARVDQVAAAGALDLSRTGTFMGTAAYAAPEQVRDASKADHRADIYALGVLLYEMLTGELPRGVFQAPSRKSGSDTHLDDVVRRALQERPEDRYQAAAELKQDITPPASPIRKSKSPLPWLAALLVILLAAGGAWQLMRKAPQAKESATLPVAPAPSEPKQENLIRKESPPPEVAKPAPPTRTPDAPAPTGEPLVKVWSIEPLPPSAQPPAELLLRPWKDAVLLATGGVVLHPDSTLSCWSENAPGKIMKPSLEVSAVSGAGDTALALTANGELHRLSPDGSIKHLTSEIRGIFSSAQAGRAVAVKKDGNAILINISAGTTESLPAMAFSSLAITADGMIWATDEARQLHRLKEDTWIPESDIPPVAQMATGDQLLVLDDRGHLQSPGGTVPDGLSAIASIQAASGYYLAATSSGRYTIWGSSVSDGPQRLRGAEGITHRRIGRKGLVAEW</sequence>
<evidence type="ECO:0000313" key="8">
    <source>
        <dbReference type="EMBL" id="MCW1916928.1"/>
    </source>
</evidence>
<keyword evidence="9" id="KW-1185">Reference proteome</keyword>
<dbReference type="Gene3D" id="3.30.200.20">
    <property type="entry name" value="Phosphorylase Kinase, domain 1"/>
    <property type="match status" value="1"/>
</dbReference>
<dbReference type="SMART" id="SM00220">
    <property type="entry name" value="S_TKc"/>
    <property type="match status" value="1"/>
</dbReference>
<reference evidence="8" key="1">
    <citation type="submission" date="2022-10" db="EMBL/GenBank/DDBJ databases">
        <title>Luteolibacter sp. GHJ8, whole genome shotgun sequencing project.</title>
        <authorList>
            <person name="Zhao G."/>
            <person name="Shen L."/>
        </authorList>
    </citation>
    <scope>NUCLEOTIDE SEQUENCE</scope>
    <source>
        <strain evidence="8">GHJ8</strain>
    </source>
</reference>
<feature type="binding site" evidence="5">
    <location>
        <position position="74"/>
    </location>
    <ligand>
        <name>ATP</name>
        <dbReference type="ChEBI" id="CHEBI:30616"/>
    </ligand>
</feature>
<dbReference type="PROSITE" id="PS50011">
    <property type="entry name" value="PROTEIN_KINASE_DOM"/>
    <property type="match status" value="1"/>
</dbReference>
<dbReference type="PROSITE" id="PS00108">
    <property type="entry name" value="PROTEIN_KINASE_ST"/>
    <property type="match status" value="1"/>
</dbReference>
<feature type="compositionally biased region" description="Pro residues" evidence="6">
    <location>
        <begin position="359"/>
        <end position="370"/>
    </location>
</feature>
<evidence type="ECO:0000259" key="7">
    <source>
        <dbReference type="PROSITE" id="PS50011"/>
    </source>
</evidence>
<keyword evidence="2 5" id="KW-0547">Nucleotide-binding</keyword>
<evidence type="ECO:0000256" key="6">
    <source>
        <dbReference type="SAM" id="MobiDB-lite"/>
    </source>
</evidence>
<feature type="region of interest" description="Disordered" evidence="6">
    <location>
        <begin position="333"/>
        <end position="379"/>
    </location>
</feature>
<protein>
    <submittedName>
        <fullName evidence="8">Protein kinase</fullName>
    </submittedName>
</protein>
<name>A0ABT3GAQ6_9BACT</name>
<dbReference type="InterPro" id="IPR011009">
    <property type="entry name" value="Kinase-like_dom_sf"/>
</dbReference>
<keyword evidence="1" id="KW-0808">Transferase</keyword>
<dbReference type="Gene3D" id="2.130.10.30">
    <property type="entry name" value="Regulator of chromosome condensation 1/beta-lactamase-inhibitor protein II"/>
    <property type="match status" value="1"/>
</dbReference>
<feature type="compositionally biased region" description="Basic and acidic residues" evidence="6">
    <location>
        <begin position="347"/>
        <end position="358"/>
    </location>
</feature>
<evidence type="ECO:0000256" key="2">
    <source>
        <dbReference type="ARBA" id="ARBA00022741"/>
    </source>
</evidence>
<dbReference type="PROSITE" id="PS00107">
    <property type="entry name" value="PROTEIN_KINASE_ATP"/>
    <property type="match status" value="1"/>
</dbReference>
<dbReference type="EMBL" id="JAPDDR010000021">
    <property type="protein sequence ID" value="MCW1916928.1"/>
    <property type="molecule type" value="Genomic_DNA"/>
</dbReference>
<evidence type="ECO:0000256" key="4">
    <source>
        <dbReference type="ARBA" id="ARBA00022840"/>
    </source>
</evidence>
<evidence type="ECO:0000313" key="9">
    <source>
        <dbReference type="Proteomes" id="UP001165653"/>
    </source>
</evidence>
<dbReference type="PANTHER" id="PTHR43289:SF6">
    <property type="entry name" value="SERINE_THREONINE-PROTEIN KINASE NEKL-3"/>
    <property type="match status" value="1"/>
</dbReference>
<gene>
    <name evidence="8" type="ORF">OJ996_25290</name>
</gene>
<dbReference type="SUPFAM" id="SSF63829">
    <property type="entry name" value="Calcium-dependent phosphotriesterase"/>
    <property type="match status" value="1"/>
</dbReference>
<accession>A0ABT3GAQ6</accession>
<organism evidence="8 9">
    <name type="scientific">Luteolibacter rhizosphaerae</name>
    <dbReference type="NCBI Taxonomy" id="2989719"/>
    <lineage>
        <taxon>Bacteria</taxon>
        <taxon>Pseudomonadati</taxon>
        <taxon>Verrucomicrobiota</taxon>
        <taxon>Verrucomicrobiia</taxon>
        <taxon>Verrucomicrobiales</taxon>
        <taxon>Verrucomicrobiaceae</taxon>
        <taxon>Luteolibacter</taxon>
    </lineage>
</organism>
<dbReference type="Proteomes" id="UP001165653">
    <property type="component" value="Unassembled WGS sequence"/>
</dbReference>
<dbReference type="InterPro" id="IPR008271">
    <property type="entry name" value="Ser/Thr_kinase_AS"/>
</dbReference>